<accession>A0A1S3E6Y6</accession>
<dbReference type="PANTHER" id="PTHR13322">
    <property type="entry name" value="C1ORF73 PROTEIN"/>
    <property type="match status" value="1"/>
</dbReference>
<dbReference type="OrthoDB" id="1921953at2759"/>
<dbReference type="RefSeq" id="XP_012571173.1">
    <property type="nucleotide sequence ID" value="XM_012715719.1"/>
</dbReference>
<dbReference type="GO" id="GO:0034472">
    <property type="term" value="P:snRNA 3'-end processing"/>
    <property type="evidence" value="ECO:0007669"/>
    <property type="project" value="TreeGrafter"/>
</dbReference>
<sequence>MGPHLQYELKSDIVSSGMFGLVTGEDDLFANTILLRLADGFRRGNTDIRLSFVRVFLIDRKHHDNRKHKQCKWLLSMARVANHLELLKRVKPFSTVDIQNPKLALIGLELISNSSNEDFISKLASSSTLFTPTHNSTSTKHINNKLRLCLGFEGGGEEEIEKGRGITHIIREYF</sequence>
<keyword evidence="1" id="KW-1185">Reference proteome</keyword>
<evidence type="ECO:0000313" key="2">
    <source>
        <dbReference type="RefSeq" id="XP_012571173.1"/>
    </source>
</evidence>
<reference evidence="1" key="1">
    <citation type="journal article" date="2013" name="Nat. Biotechnol.">
        <title>Draft genome sequence of chickpea (Cicer arietinum) provides a resource for trait improvement.</title>
        <authorList>
            <person name="Varshney R.K."/>
            <person name="Song C."/>
            <person name="Saxena R.K."/>
            <person name="Azam S."/>
            <person name="Yu S."/>
            <person name="Sharpe A.G."/>
            <person name="Cannon S."/>
            <person name="Baek J."/>
            <person name="Rosen B.D."/>
            <person name="Tar'an B."/>
            <person name="Millan T."/>
            <person name="Zhang X."/>
            <person name="Ramsay L.D."/>
            <person name="Iwata A."/>
            <person name="Wang Y."/>
            <person name="Nelson W."/>
            <person name="Farmer A.D."/>
            <person name="Gaur P.M."/>
            <person name="Soderlund C."/>
            <person name="Penmetsa R.V."/>
            <person name="Xu C."/>
            <person name="Bharti A.K."/>
            <person name="He W."/>
            <person name="Winter P."/>
            <person name="Zhao S."/>
            <person name="Hane J.K."/>
            <person name="Carrasquilla-Garcia N."/>
            <person name="Condie J.A."/>
            <person name="Upadhyaya H.D."/>
            <person name="Luo M.C."/>
            <person name="Thudi M."/>
            <person name="Gowda C.L."/>
            <person name="Singh N.P."/>
            <person name="Lichtenzveig J."/>
            <person name="Gali K.K."/>
            <person name="Rubio J."/>
            <person name="Nadarajan N."/>
            <person name="Dolezel J."/>
            <person name="Bansal K.C."/>
            <person name="Xu X."/>
            <person name="Edwards D."/>
            <person name="Zhang G."/>
            <person name="Kahl G."/>
            <person name="Gil J."/>
            <person name="Singh K.B."/>
            <person name="Datta S.K."/>
            <person name="Jackson S.A."/>
            <person name="Wang J."/>
            <person name="Cook D.R."/>
        </authorList>
    </citation>
    <scope>NUCLEOTIDE SEQUENCE [LARGE SCALE GENOMIC DNA]</scope>
    <source>
        <strain evidence="1">cv. CDC Frontier</strain>
    </source>
</reference>
<reference evidence="2" key="2">
    <citation type="submission" date="2025-08" db="UniProtKB">
        <authorList>
            <consortium name="RefSeq"/>
        </authorList>
    </citation>
    <scope>IDENTIFICATION</scope>
    <source>
        <tissue evidence="2">Etiolated seedlings</tissue>
    </source>
</reference>
<dbReference type="Proteomes" id="UP000087171">
    <property type="component" value="Chromosome Ca5"/>
</dbReference>
<dbReference type="PaxDb" id="3827-XP_004499960.1"/>
<proteinExistence type="predicted"/>
<protein>
    <submittedName>
        <fullName evidence="2">Uncharacterized protein LOC105852109</fullName>
    </submittedName>
</protein>
<organism evidence="1 2">
    <name type="scientific">Cicer arietinum</name>
    <name type="common">Chickpea</name>
    <name type="synonym">Garbanzo</name>
    <dbReference type="NCBI Taxonomy" id="3827"/>
    <lineage>
        <taxon>Eukaryota</taxon>
        <taxon>Viridiplantae</taxon>
        <taxon>Streptophyta</taxon>
        <taxon>Embryophyta</taxon>
        <taxon>Tracheophyta</taxon>
        <taxon>Spermatophyta</taxon>
        <taxon>Magnoliopsida</taxon>
        <taxon>eudicotyledons</taxon>
        <taxon>Gunneridae</taxon>
        <taxon>Pentapetalae</taxon>
        <taxon>rosids</taxon>
        <taxon>fabids</taxon>
        <taxon>Fabales</taxon>
        <taxon>Fabaceae</taxon>
        <taxon>Papilionoideae</taxon>
        <taxon>50 kb inversion clade</taxon>
        <taxon>NPAAA clade</taxon>
        <taxon>Hologalegina</taxon>
        <taxon>IRL clade</taxon>
        <taxon>Cicereae</taxon>
        <taxon>Cicer</taxon>
    </lineage>
</organism>
<gene>
    <name evidence="2" type="primary">LOC105852109</name>
</gene>
<dbReference type="InterPro" id="IPR033060">
    <property type="entry name" value="INTS7"/>
</dbReference>
<evidence type="ECO:0000313" key="1">
    <source>
        <dbReference type="Proteomes" id="UP000087171"/>
    </source>
</evidence>
<dbReference type="GO" id="GO:0032039">
    <property type="term" value="C:integrator complex"/>
    <property type="evidence" value="ECO:0007669"/>
    <property type="project" value="InterPro"/>
</dbReference>
<dbReference type="PANTHER" id="PTHR13322:SF2">
    <property type="entry name" value="INTEGRATOR COMPLEX SUBUNIT 7"/>
    <property type="match status" value="1"/>
</dbReference>
<dbReference type="STRING" id="3827.A0A1S3E6Y6"/>
<name>A0A1S3E6Y6_CICAR</name>
<dbReference type="AlphaFoldDB" id="A0A1S3E6Y6"/>